<feature type="chain" id="PRO_5043977569" description="Non-hemolytic phospholipase C" evidence="2">
    <location>
        <begin position="25"/>
        <end position="513"/>
    </location>
</feature>
<gene>
    <name evidence="3" type="ORF">Clacol_000375</name>
</gene>
<dbReference type="EMBL" id="BPWL01000001">
    <property type="protein sequence ID" value="GJJ06186.1"/>
    <property type="molecule type" value="Genomic_DNA"/>
</dbReference>
<evidence type="ECO:0008006" key="5">
    <source>
        <dbReference type="Google" id="ProtNLM"/>
    </source>
</evidence>
<evidence type="ECO:0000313" key="4">
    <source>
        <dbReference type="Proteomes" id="UP001050691"/>
    </source>
</evidence>
<feature type="signal peptide" evidence="2">
    <location>
        <begin position="1"/>
        <end position="24"/>
    </location>
</feature>
<dbReference type="InterPro" id="IPR017850">
    <property type="entry name" value="Alkaline_phosphatase_core_sf"/>
</dbReference>
<dbReference type="AlphaFoldDB" id="A0AAV5A0S9"/>
<evidence type="ECO:0000256" key="1">
    <source>
        <dbReference type="ARBA" id="ARBA00022801"/>
    </source>
</evidence>
<reference evidence="3" key="1">
    <citation type="submission" date="2021-10" db="EMBL/GenBank/DDBJ databases">
        <title>De novo Genome Assembly of Clathrus columnatus (Basidiomycota, Fungi) Using Illumina and Nanopore Sequence Data.</title>
        <authorList>
            <person name="Ogiso-Tanaka E."/>
            <person name="Itagaki H."/>
            <person name="Hosoya T."/>
            <person name="Hosaka K."/>
        </authorList>
    </citation>
    <scope>NUCLEOTIDE SEQUENCE</scope>
    <source>
        <strain evidence="3">MO-923</strain>
    </source>
</reference>
<dbReference type="PANTHER" id="PTHR31956">
    <property type="entry name" value="NON-SPECIFIC PHOSPHOLIPASE C4-RELATED"/>
    <property type="match status" value="1"/>
</dbReference>
<organism evidence="3 4">
    <name type="scientific">Clathrus columnatus</name>
    <dbReference type="NCBI Taxonomy" id="1419009"/>
    <lineage>
        <taxon>Eukaryota</taxon>
        <taxon>Fungi</taxon>
        <taxon>Dikarya</taxon>
        <taxon>Basidiomycota</taxon>
        <taxon>Agaricomycotina</taxon>
        <taxon>Agaricomycetes</taxon>
        <taxon>Phallomycetidae</taxon>
        <taxon>Phallales</taxon>
        <taxon>Clathraceae</taxon>
        <taxon>Clathrus</taxon>
    </lineage>
</organism>
<dbReference type="Gene3D" id="3.40.720.10">
    <property type="entry name" value="Alkaline Phosphatase, subunit A"/>
    <property type="match status" value="2"/>
</dbReference>
<dbReference type="GO" id="GO:0042578">
    <property type="term" value="F:phosphoric ester hydrolase activity"/>
    <property type="evidence" value="ECO:0007669"/>
    <property type="project" value="UniProtKB-ARBA"/>
</dbReference>
<dbReference type="InterPro" id="IPR007312">
    <property type="entry name" value="Phosphoesterase"/>
</dbReference>
<evidence type="ECO:0000313" key="3">
    <source>
        <dbReference type="EMBL" id="GJJ06186.1"/>
    </source>
</evidence>
<dbReference type="PANTHER" id="PTHR31956:SF1">
    <property type="entry name" value="NON-SPECIFIC PHOSPHOLIPASE C1"/>
    <property type="match status" value="1"/>
</dbReference>
<name>A0AAV5A0S9_9AGAM</name>
<keyword evidence="1" id="KW-0378">Hydrolase</keyword>
<accession>A0AAV5A0S9</accession>
<comment type="caution">
    <text evidence="3">The sequence shown here is derived from an EMBL/GenBank/DDBJ whole genome shotgun (WGS) entry which is preliminary data.</text>
</comment>
<dbReference type="Pfam" id="PF04185">
    <property type="entry name" value="Phosphoesterase"/>
    <property type="match status" value="1"/>
</dbReference>
<protein>
    <recommendedName>
        <fullName evidence="5">Non-hemolytic phospholipase C</fullName>
    </recommendedName>
</protein>
<evidence type="ECO:0000256" key="2">
    <source>
        <dbReference type="SAM" id="SignalP"/>
    </source>
</evidence>
<keyword evidence="2" id="KW-0732">Signal</keyword>
<proteinExistence type="predicted"/>
<dbReference type="Proteomes" id="UP001050691">
    <property type="component" value="Unassembled WGS sequence"/>
</dbReference>
<keyword evidence="4" id="KW-1185">Reference proteome</keyword>
<sequence>MSDLTLKGTTTVALLACLFSGVFAATGTIQDIEHGFTANHNALAQGDNNMWAIENTPFSWGHFLRQDIPTHFALAEGWTVADMYAQGVVASTDPNRGDGSINVPGGPQELDQGGVTIDNNETPGCEAPNLDCYPLKWKTFPEFLEDAGVTWQVYQDLDNFDDNPLAWFEQFQNAPANSTLAQKGLAFLGLQAFYDAAASGTLPEVSYIVGPMELSEHPPWSPSDGAWLQQQVVNAVINSPKYSSTVLMVSYDETGGWGDHVIPIAAPENTPGEWLTETWLASKGKNVVTDQLNSWRREHMSNLVQMFDFEHPDLSIPSLPVPTPPALGSQGQFLGDAECQSKFPNPQPPIPFGQQTRENSLNIETGFKNVRGALTEGRFLVFESGNSALTLDTKNEELTVGAAVPTHDTPLNRFVLHATANPPATTFNIQFFETIDGKTNFISSKLEATTSIQDAAVFNITDLGNSKGYTIQEVSGGGFVSISGNGKSLSVGKEATAFTVISVTKSSDSGQGF</sequence>